<accession>A0A3N1M775</accession>
<dbReference type="PANTHER" id="PTHR32309:SF13">
    <property type="entry name" value="FERRIC ENTEROBACTIN TRANSPORT PROTEIN FEPE"/>
    <property type="match status" value="1"/>
</dbReference>
<comment type="caution">
    <text evidence="4">The sequence shown here is derived from an EMBL/GenBank/DDBJ whole genome shotgun (WGS) entry which is preliminary data.</text>
</comment>
<dbReference type="GO" id="GO:0004713">
    <property type="term" value="F:protein tyrosine kinase activity"/>
    <property type="evidence" value="ECO:0007669"/>
    <property type="project" value="TreeGrafter"/>
</dbReference>
<reference evidence="4 5" key="1">
    <citation type="submission" date="2018-11" db="EMBL/GenBank/DDBJ databases">
        <title>Genomic Encyclopedia of Type Strains, Phase IV (KMG-IV): sequencing the most valuable type-strain genomes for metagenomic binning, comparative biology and taxonomic classification.</title>
        <authorList>
            <person name="Goeker M."/>
        </authorList>
    </citation>
    <scope>NUCLEOTIDE SEQUENCE [LARGE SCALE GENOMIC DNA]</scope>
    <source>
        <strain evidence="4 5">DSM 5900</strain>
    </source>
</reference>
<evidence type="ECO:0000313" key="5">
    <source>
        <dbReference type="Proteomes" id="UP000278222"/>
    </source>
</evidence>
<dbReference type="Proteomes" id="UP000278222">
    <property type="component" value="Unassembled WGS sequence"/>
</dbReference>
<dbReference type="EMBL" id="RJKX01000001">
    <property type="protein sequence ID" value="ROQ03354.1"/>
    <property type="molecule type" value="Genomic_DNA"/>
</dbReference>
<evidence type="ECO:0000256" key="3">
    <source>
        <dbReference type="SAM" id="Phobius"/>
    </source>
</evidence>
<keyword evidence="3" id="KW-1133">Transmembrane helix</keyword>
<feature type="transmembrane region" description="Helical" evidence="3">
    <location>
        <begin position="479"/>
        <end position="501"/>
    </location>
</feature>
<protein>
    <submittedName>
        <fullName evidence="4">Uncharacterized protein involved in exopolysaccharide biosynthesis</fullName>
    </submittedName>
</protein>
<keyword evidence="3" id="KW-0472">Membrane</keyword>
<keyword evidence="1" id="KW-0175">Coiled coil</keyword>
<feature type="coiled-coil region" evidence="1">
    <location>
        <begin position="343"/>
        <end position="418"/>
    </location>
</feature>
<keyword evidence="5" id="KW-1185">Reference proteome</keyword>
<evidence type="ECO:0000313" key="4">
    <source>
        <dbReference type="EMBL" id="ROQ03354.1"/>
    </source>
</evidence>
<name>A0A3N1M775_9PROT</name>
<feature type="transmembrane region" description="Helical" evidence="3">
    <location>
        <begin position="59"/>
        <end position="79"/>
    </location>
</feature>
<sequence length="731" mass="81716">MNEPLDDRNQSSLPQPAQAAAGLSRADERPASGWRGSILRKEAFTLRDLLIVAFYHRRLIIFAALLPMLVAAGAALFFIKTQYTADGLMMVLVNREVSGNQSVADTGPAVLSIEGLKSVHSELEIIGSAGVIRSTIEKVGLEKLYPEIITGRFEGLLPPVEPELRMDRAMELFRRDLRANVESDSNVVRISYRHPDRELAIKTVDTVIGFYRAHRRNIFDNPRAPFLTSEVVRFKQQLEATDADIQKLKADYNVIEIEQDRVLAANQVDNVVQRHRQVSERQAAITAQLEEAERQMAGVPKQVFDFRQRSDATANDDDRNVLTRLQLERDRLALQYAPTYPALAEIEQKIDTVRKAMRNKGDQKTFYTDREVRNPAASFLANMILSLKVERDALQNQLVELDRQRITAEKRLAELRVADGQLVEMHRRRDVLDDSYRQYVKRAEAAKIEEDAAQVRSSNVRLIQQGDAPITGLDLRLPLLVAGVSGGLLLGAAAGAFGAWLRRTFIMPTEAERSLELPVLAEFGGAGTRFDRPDQRQALAHFASIMLDTAIDGRYLRVFQLASVGDDERKRPLARALAEEFATGRQLRTLLIDFGGARDRALIPATAPGTRDEAMPVATSDVPQLWLAADGPHSTLGNLRAPLVDARRQIDQLRREYDVIVISGPAQGFSPITQRVASIVDANVLVVRGEVTRSPAAIRLRDMILEAGGGVLGTVFTGRKYYIPRWVYRWL</sequence>
<dbReference type="AlphaFoldDB" id="A0A3N1M775"/>
<dbReference type="GO" id="GO:0005886">
    <property type="term" value="C:plasma membrane"/>
    <property type="evidence" value="ECO:0007669"/>
    <property type="project" value="TreeGrafter"/>
</dbReference>
<dbReference type="InterPro" id="IPR027417">
    <property type="entry name" value="P-loop_NTPase"/>
</dbReference>
<keyword evidence="3" id="KW-0812">Transmembrane</keyword>
<dbReference type="Gene3D" id="3.40.50.300">
    <property type="entry name" value="P-loop containing nucleotide triphosphate hydrolases"/>
    <property type="match status" value="1"/>
</dbReference>
<dbReference type="SUPFAM" id="SSF52540">
    <property type="entry name" value="P-loop containing nucleoside triphosphate hydrolases"/>
    <property type="match status" value="1"/>
</dbReference>
<feature type="coiled-coil region" evidence="1">
    <location>
        <begin position="231"/>
        <end position="295"/>
    </location>
</feature>
<dbReference type="InterPro" id="IPR050445">
    <property type="entry name" value="Bact_polysacc_biosynth/exp"/>
</dbReference>
<gene>
    <name evidence="4" type="ORF">EDC65_0036</name>
</gene>
<dbReference type="PANTHER" id="PTHR32309">
    <property type="entry name" value="TYROSINE-PROTEIN KINASE"/>
    <property type="match status" value="1"/>
</dbReference>
<dbReference type="RefSeq" id="WP_170216257.1">
    <property type="nucleotide sequence ID" value="NZ_AP019700.1"/>
</dbReference>
<feature type="region of interest" description="Disordered" evidence="2">
    <location>
        <begin position="1"/>
        <end position="30"/>
    </location>
</feature>
<evidence type="ECO:0000256" key="1">
    <source>
        <dbReference type="SAM" id="Coils"/>
    </source>
</evidence>
<organism evidence="4 5">
    <name type="scientific">Stella humosa</name>
    <dbReference type="NCBI Taxonomy" id="94"/>
    <lineage>
        <taxon>Bacteria</taxon>
        <taxon>Pseudomonadati</taxon>
        <taxon>Pseudomonadota</taxon>
        <taxon>Alphaproteobacteria</taxon>
        <taxon>Rhodospirillales</taxon>
        <taxon>Stellaceae</taxon>
        <taxon>Stella</taxon>
    </lineage>
</organism>
<proteinExistence type="predicted"/>
<evidence type="ECO:0000256" key="2">
    <source>
        <dbReference type="SAM" id="MobiDB-lite"/>
    </source>
</evidence>